<dbReference type="PANTHER" id="PTHR34353">
    <property type="entry name" value="CRISPR-ASSOCIATED ENDONUCLEASE CAS1 1"/>
    <property type="match status" value="1"/>
</dbReference>
<gene>
    <name evidence="10 11" type="primary">cas1</name>
    <name evidence="11" type="ORF">J3359_06495</name>
</gene>
<evidence type="ECO:0000256" key="10">
    <source>
        <dbReference type="HAMAP-Rule" id="MF_01470"/>
    </source>
</evidence>
<keyword evidence="12" id="KW-1185">Reference proteome</keyword>
<keyword evidence="7 10" id="KW-0238">DNA-binding</keyword>
<protein>
    <recommendedName>
        <fullName evidence="10">CRISPR-associated endonuclease Cas1</fullName>
        <ecNumber evidence="10">3.1.-.-</ecNumber>
    </recommendedName>
</protein>
<dbReference type="InterPro" id="IPR050646">
    <property type="entry name" value="Cas1"/>
</dbReference>
<feature type="binding site" evidence="10">
    <location>
        <position position="205"/>
    </location>
    <ligand>
        <name>Mn(2+)</name>
        <dbReference type="ChEBI" id="CHEBI:29035"/>
    </ligand>
</feature>
<dbReference type="InterPro" id="IPR002729">
    <property type="entry name" value="CRISPR-assoc_Cas1"/>
</dbReference>
<feature type="binding site" evidence="10">
    <location>
        <position position="220"/>
    </location>
    <ligand>
        <name>Mn(2+)</name>
        <dbReference type="ChEBI" id="CHEBI:29035"/>
    </ligand>
</feature>
<dbReference type="InterPro" id="IPR042206">
    <property type="entry name" value="CRISPR-assoc_Cas1_C"/>
</dbReference>
<accession>A0A975CSB5</accession>
<dbReference type="GO" id="GO:0004520">
    <property type="term" value="F:DNA endonuclease activity"/>
    <property type="evidence" value="ECO:0007669"/>
    <property type="project" value="InterPro"/>
</dbReference>
<keyword evidence="2 10" id="KW-0479">Metal-binding</keyword>
<keyword evidence="6 10" id="KW-0051">Antiviral defense</keyword>
<keyword evidence="1 10" id="KW-0540">Nuclease</keyword>
<proteinExistence type="inferred from homology"/>
<keyword evidence="5 10" id="KW-0460">Magnesium</keyword>
<name>A0A975CSB5_9FLAO</name>
<dbReference type="Pfam" id="PF01867">
    <property type="entry name" value="Cas_Cas1"/>
    <property type="match status" value="1"/>
</dbReference>
<evidence type="ECO:0000256" key="9">
    <source>
        <dbReference type="ARBA" id="ARBA00038592"/>
    </source>
</evidence>
<dbReference type="PANTHER" id="PTHR34353:SF2">
    <property type="entry name" value="CRISPR-ASSOCIATED ENDONUCLEASE CAS1 1"/>
    <property type="match status" value="1"/>
</dbReference>
<evidence type="ECO:0000256" key="5">
    <source>
        <dbReference type="ARBA" id="ARBA00022842"/>
    </source>
</evidence>
<keyword evidence="8 10" id="KW-0464">Manganese</keyword>
<feature type="binding site" evidence="10">
    <location>
        <position position="149"/>
    </location>
    <ligand>
        <name>Mn(2+)</name>
        <dbReference type="ChEBI" id="CHEBI:29035"/>
    </ligand>
</feature>
<dbReference type="GO" id="GO:0016787">
    <property type="term" value="F:hydrolase activity"/>
    <property type="evidence" value="ECO:0007669"/>
    <property type="project" value="UniProtKB-KW"/>
</dbReference>
<keyword evidence="4 10" id="KW-0378">Hydrolase</keyword>
<evidence type="ECO:0000313" key="12">
    <source>
        <dbReference type="Proteomes" id="UP000663920"/>
    </source>
</evidence>
<dbReference type="NCBIfam" id="TIGR03639">
    <property type="entry name" value="cas1_NMENI"/>
    <property type="match status" value="1"/>
</dbReference>
<comment type="cofactor">
    <cofactor evidence="10">
        <name>Mg(2+)</name>
        <dbReference type="ChEBI" id="CHEBI:18420"/>
    </cofactor>
    <cofactor evidence="10">
        <name>Mn(2+)</name>
        <dbReference type="ChEBI" id="CHEBI:29035"/>
    </cofactor>
</comment>
<reference evidence="11 12" key="1">
    <citation type="submission" date="2021-03" db="EMBL/GenBank/DDBJ databases">
        <title>Complete genome of Polaribacter_sp.SM13.</title>
        <authorList>
            <person name="Jeong S.W."/>
            <person name="Bae J.W."/>
        </authorList>
    </citation>
    <scope>NUCLEOTIDE SEQUENCE [LARGE SCALE GENOMIC DNA]</scope>
    <source>
        <strain evidence="11 12">SM13</strain>
    </source>
</reference>
<dbReference type="GO" id="GO:0043571">
    <property type="term" value="P:maintenance of CRISPR repeat elements"/>
    <property type="evidence" value="ECO:0007669"/>
    <property type="project" value="UniProtKB-UniRule"/>
</dbReference>
<dbReference type="GO" id="GO:0046872">
    <property type="term" value="F:metal ion binding"/>
    <property type="evidence" value="ECO:0007669"/>
    <property type="project" value="UniProtKB-UniRule"/>
</dbReference>
<dbReference type="NCBIfam" id="TIGR00287">
    <property type="entry name" value="cas1"/>
    <property type="match status" value="1"/>
</dbReference>
<evidence type="ECO:0000256" key="1">
    <source>
        <dbReference type="ARBA" id="ARBA00022722"/>
    </source>
</evidence>
<comment type="similarity">
    <text evidence="10">Belongs to the CRISPR-associated endonuclease Cas1 family.</text>
</comment>
<dbReference type="RefSeq" id="WP_208079909.1">
    <property type="nucleotide sequence ID" value="NZ_CP071869.1"/>
</dbReference>
<sequence length="297" mass="33985">MIKRTIYIGNPSYLKLKQKQLVVQEPESKEIVGTVPIEDIALLLLDHYQITISNQLLIKLQGNNVAVVSCDEHHLPFGMMLPIYGHSEYSERIKHQLSASEPLKKQLWKQTVEQKIANQEALLNLNNKLSEPLAEYKLTVKSGDTTNREGMAAQHYWKHLFDNFSRERFGSAPNNLLNFGYAVLRSIVARALVSSGMLPVLGLFHKNKYNAYCLADDIMEPYRPFVDKLVFNYVNNSYRDNFELTKQTKAHILTIATQDVFIDGVERPLFVAVTTTTASLYKCFTGELRQIKYPELD</sequence>
<dbReference type="InterPro" id="IPR019855">
    <property type="entry name" value="CRISPR-assoc_Cas1_NMENI"/>
</dbReference>
<comment type="function">
    <text evidence="10">CRISPR (clustered regularly interspaced short palindromic repeat), is an adaptive immune system that provides protection against mobile genetic elements (viruses, transposable elements and conjugative plasmids). CRISPR clusters contain spacers, sequences complementary to antecedent mobile elements, and target invading nucleic acids. CRISPR clusters are transcribed and processed into CRISPR RNA (crRNA). Acts as a dsDNA endonuclease. Involved in the integration of spacer DNA into the CRISPR cassette.</text>
</comment>
<evidence type="ECO:0000313" key="11">
    <source>
        <dbReference type="EMBL" id="QTE23915.1"/>
    </source>
</evidence>
<evidence type="ECO:0000256" key="8">
    <source>
        <dbReference type="ARBA" id="ARBA00023211"/>
    </source>
</evidence>
<dbReference type="GO" id="GO:0003677">
    <property type="term" value="F:DNA binding"/>
    <property type="evidence" value="ECO:0007669"/>
    <property type="project" value="UniProtKB-KW"/>
</dbReference>
<evidence type="ECO:0000256" key="3">
    <source>
        <dbReference type="ARBA" id="ARBA00022759"/>
    </source>
</evidence>
<keyword evidence="3 10" id="KW-0255">Endonuclease</keyword>
<evidence type="ECO:0000256" key="6">
    <source>
        <dbReference type="ARBA" id="ARBA00023118"/>
    </source>
</evidence>
<dbReference type="Gene3D" id="1.20.120.920">
    <property type="entry name" value="CRISPR-associated endonuclease Cas1, C-terminal domain"/>
    <property type="match status" value="1"/>
</dbReference>
<dbReference type="AlphaFoldDB" id="A0A975CSB5"/>
<dbReference type="EC" id="3.1.-.-" evidence="10"/>
<evidence type="ECO:0000256" key="2">
    <source>
        <dbReference type="ARBA" id="ARBA00022723"/>
    </source>
</evidence>
<evidence type="ECO:0000256" key="7">
    <source>
        <dbReference type="ARBA" id="ARBA00023125"/>
    </source>
</evidence>
<organism evidence="11 12">
    <name type="scientific">Polaribacter cellanae</name>
    <dbReference type="NCBI Taxonomy" id="2818493"/>
    <lineage>
        <taxon>Bacteria</taxon>
        <taxon>Pseudomonadati</taxon>
        <taxon>Bacteroidota</taxon>
        <taxon>Flavobacteriia</taxon>
        <taxon>Flavobacteriales</taxon>
        <taxon>Flavobacteriaceae</taxon>
    </lineage>
</organism>
<dbReference type="KEGG" id="pcea:J3359_06495"/>
<evidence type="ECO:0000256" key="4">
    <source>
        <dbReference type="ARBA" id="ARBA00022801"/>
    </source>
</evidence>
<dbReference type="Proteomes" id="UP000663920">
    <property type="component" value="Chromosome"/>
</dbReference>
<dbReference type="EMBL" id="CP071869">
    <property type="protein sequence ID" value="QTE23915.1"/>
    <property type="molecule type" value="Genomic_DNA"/>
</dbReference>
<dbReference type="GO" id="GO:0051607">
    <property type="term" value="P:defense response to virus"/>
    <property type="evidence" value="ECO:0007669"/>
    <property type="project" value="UniProtKB-UniRule"/>
</dbReference>
<comment type="subunit">
    <text evidence="9 10">Homodimer, forms a heterotetramer with a Cas2 homodimer.</text>
</comment>
<dbReference type="HAMAP" id="MF_01470">
    <property type="entry name" value="Cas1"/>
    <property type="match status" value="1"/>
</dbReference>